<dbReference type="PANTHER" id="PTHR23272">
    <property type="entry name" value="BED FINGER-RELATED"/>
    <property type="match status" value="1"/>
</dbReference>
<reference evidence="3 4" key="1">
    <citation type="journal article" date="2019" name="Genome Biol. Evol.">
        <title>Insights into the evolution of the New World diploid cottons (Gossypium, subgenus Houzingenia) based on genome sequencing.</title>
        <authorList>
            <person name="Grover C.E."/>
            <person name="Arick M.A. 2nd"/>
            <person name="Thrash A."/>
            <person name="Conover J.L."/>
            <person name="Sanders W.S."/>
            <person name="Peterson D.G."/>
            <person name="Frelichowski J.E."/>
            <person name="Scheffler J.A."/>
            <person name="Scheffler B.E."/>
            <person name="Wendel J.F."/>
        </authorList>
    </citation>
    <scope>NUCLEOTIDE SEQUENCE [LARGE SCALE GENOMIC DNA]</scope>
    <source>
        <strain evidence="3">8</strain>
        <tissue evidence="3">Leaf</tissue>
    </source>
</reference>
<evidence type="ECO:0000256" key="1">
    <source>
        <dbReference type="SAM" id="MobiDB-lite"/>
    </source>
</evidence>
<evidence type="ECO:0000259" key="2">
    <source>
        <dbReference type="Pfam" id="PF05699"/>
    </source>
</evidence>
<sequence>MCEAPSFSNETLRCLSIKEQITICKAPGLMEKTLRCLSIKSNTATTVNKLFGVTPRRRKDSKHVVAHWDSKHGVVRRDSKHGVVYYDNKHGVVCRDSKHEVTLRKSADQHTSREFAKGNDKNGQGNVLNPKDFKSTSSSLVGSSNVSNNGLVDSNLHQSNSNKAYLGGDYDESDDYKRHLSESSINSEKSQLDLYLKEPKLKLNSKIDVLDYWSKNLIQYHKLSLLARNLLAIPILTIATELTFSMGKKSYHTFEEFT</sequence>
<dbReference type="InterPro" id="IPR008906">
    <property type="entry name" value="HATC_C_dom"/>
</dbReference>
<feature type="region of interest" description="Disordered" evidence="1">
    <location>
        <begin position="100"/>
        <end position="141"/>
    </location>
</feature>
<accession>A0A7J9DH06</accession>
<dbReference type="Pfam" id="PF05699">
    <property type="entry name" value="Dimer_Tnp_hAT"/>
    <property type="match status" value="1"/>
</dbReference>
<name>A0A7J9DH06_9ROSI</name>
<dbReference type="GO" id="GO:0046983">
    <property type="term" value="F:protein dimerization activity"/>
    <property type="evidence" value="ECO:0007669"/>
    <property type="project" value="InterPro"/>
</dbReference>
<dbReference type="Proteomes" id="UP000593568">
    <property type="component" value="Unassembled WGS sequence"/>
</dbReference>
<dbReference type="PANTHER" id="PTHR23272:SF189">
    <property type="entry name" value="ZINC FINGER BED DOMAIN-CONTAINING PROTEIN RICESLEEPER 1-LIKE"/>
    <property type="match status" value="1"/>
</dbReference>
<feature type="domain" description="HAT C-terminal dimerisation" evidence="2">
    <location>
        <begin position="192"/>
        <end position="252"/>
    </location>
</feature>
<gene>
    <name evidence="3" type="ORF">Gotri_022804</name>
</gene>
<comment type="caution">
    <text evidence="3">The sequence shown here is derived from an EMBL/GenBank/DDBJ whole genome shotgun (WGS) entry which is preliminary data.</text>
</comment>
<dbReference type="AlphaFoldDB" id="A0A7J9DH06"/>
<feature type="compositionally biased region" description="Basic and acidic residues" evidence="1">
    <location>
        <begin position="100"/>
        <end position="120"/>
    </location>
</feature>
<evidence type="ECO:0000313" key="3">
    <source>
        <dbReference type="EMBL" id="MBA0760007.1"/>
    </source>
</evidence>
<keyword evidence="4" id="KW-1185">Reference proteome</keyword>
<protein>
    <recommendedName>
        <fullName evidence="2">HAT C-terminal dimerisation domain-containing protein</fullName>
    </recommendedName>
</protein>
<dbReference type="EMBL" id="JABEZW010000002">
    <property type="protein sequence ID" value="MBA0760007.1"/>
    <property type="molecule type" value="Genomic_DNA"/>
</dbReference>
<dbReference type="InterPro" id="IPR012337">
    <property type="entry name" value="RNaseH-like_sf"/>
</dbReference>
<proteinExistence type="predicted"/>
<dbReference type="SUPFAM" id="SSF53098">
    <property type="entry name" value="Ribonuclease H-like"/>
    <property type="match status" value="1"/>
</dbReference>
<evidence type="ECO:0000313" key="4">
    <source>
        <dbReference type="Proteomes" id="UP000593568"/>
    </source>
</evidence>
<organism evidence="3 4">
    <name type="scientific">Gossypium trilobum</name>
    <dbReference type="NCBI Taxonomy" id="34281"/>
    <lineage>
        <taxon>Eukaryota</taxon>
        <taxon>Viridiplantae</taxon>
        <taxon>Streptophyta</taxon>
        <taxon>Embryophyta</taxon>
        <taxon>Tracheophyta</taxon>
        <taxon>Spermatophyta</taxon>
        <taxon>Magnoliopsida</taxon>
        <taxon>eudicotyledons</taxon>
        <taxon>Gunneridae</taxon>
        <taxon>Pentapetalae</taxon>
        <taxon>rosids</taxon>
        <taxon>malvids</taxon>
        <taxon>Malvales</taxon>
        <taxon>Malvaceae</taxon>
        <taxon>Malvoideae</taxon>
        <taxon>Gossypium</taxon>
    </lineage>
</organism>